<sequence>MVGTMLTKLILQADIVAVTMNKYVKILEKKYNAKNVVLIPHGTFEVATEEPSYTIPDGPLQVMTFGKFGTYKKVESMIEAVELVRKRTSLNIEIVIAGTDNPNVPGYLDQVKKQYANVSQLKFTGYVEEVEVPVLFNESAVVVFPYTSTTGSSGVLHQAGSYGKAVVMPDLGDLALLTQDEGYRGEFFDPTSVESLALSIEAILTNEAHRIAIAKANFKAATSHPMSRIAEMYLTTFEQINQGKNKTAMSFNAG</sequence>
<keyword evidence="1" id="KW-0808">Transferase</keyword>
<dbReference type="SUPFAM" id="SSF53756">
    <property type="entry name" value="UDP-Glycosyltransferase/glycogen phosphorylase"/>
    <property type="match status" value="1"/>
</dbReference>
<evidence type="ECO:0000313" key="3">
    <source>
        <dbReference type="EMBL" id="GAK74952.1"/>
    </source>
</evidence>
<dbReference type="Gene3D" id="3.40.50.2000">
    <property type="entry name" value="Glycogen Phosphorylase B"/>
    <property type="match status" value="1"/>
</dbReference>
<dbReference type="PANTHER" id="PTHR46401">
    <property type="entry name" value="GLYCOSYLTRANSFERASE WBBK-RELATED"/>
    <property type="match status" value="1"/>
</dbReference>
<dbReference type="InterPro" id="IPR001296">
    <property type="entry name" value="Glyco_trans_1"/>
</dbReference>
<dbReference type="GO" id="GO:0009103">
    <property type="term" value="P:lipopolysaccharide biosynthetic process"/>
    <property type="evidence" value="ECO:0007669"/>
    <property type="project" value="TreeGrafter"/>
</dbReference>
<accession>A0A081D7Q6</accession>
<feature type="domain" description="Glycosyl transferase family 1" evidence="2">
    <location>
        <begin position="49"/>
        <end position="217"/>
    </location>
</feature>
<protein>
    <recommendedName>
        <fullName evidence="2">Glycosyl transferase family 1 domain-containing protein</fullName>
    </recommendedName>
</protein>
<comment type="caution">
    <text evidence="3">The sequence shown here is derived from an EMBL/GenBank/DDBJ whole genome shotgun (WGS) entry which is preliminary data.</text>
</comment>
<dbReference type="Pfam" id="PF00534">
    <property type="entry name" value="Glycos_transf_1"/>
    <property type="match status" value="1"/>
</dbReference>
<dbReference type="AlphaFoldDB" id="A0A081D7Q6"/>
<dbReference type="Proteomes" id="UP000028980">
    <property type="component" value="Unassembled WGS sequence"/>
</dbReference>
<name>A0A081D7Q6_NONUL</name>
<dbReference type="PANTHER" id="PTHR46401:SF2">
    <property type="entry name" value="GLYCOSYLTRANSFERASE WBBK-RELATED"/>
    <property type="match status" value="1"/>
</dbReference>
<evidence type="ECO:0000313" key="4">
    <source>
        <dbReference type="Proteomes" id="UP000028980"/>
    </source>
</evidence>
<evidence type="ECO:0000256" key="1">
    <source>
        <dbReference type="ARBA" id="ARBA00022679"/>
    </source>
</evidence>
<dbReference type="GO" id="GO:0016757">
    <property type="term" value="F:glycosyltransferase activity"/>
    <property type="evidence" value="ECO:0007669"/>
    <property type="project" value="InterPro"/>
</dbReference>
<evidence type="ECO:0000259" key="2">
    <source>
        <dbReference type="Pfam" id="PF00534"/>
    </source>
</evidence>
<organism evidence="3 4">
    <name type="scientific">Nonlabens ulvanivorans</name>
    <name type="common">Persicivirga ulvanivorans</name>
    <dbReference type="NCBI Taxonomy" id="906888"/>
    <lineage>
        <taxon>Bacteria</taxon>
        <taxon>Pseudomonadati</taxon>
        <taxon>Bacteroidota</taxon>
        <taxon>Flavobacteriia</taxon>
        <taxon>Flavobacteriales</taxon>
        <taxon>Flavobacteriaceae</taxon>
        <taxon>Nonlabens</taxon>
    </lineage>
</organism>
<proteinExistence type="predicted"/>
<reference evidence="3 4" key="1">
    <citation type="journal article" date="2014" name="Genome Announc.">
        <title>Draft Genome Sequences of Marine Flavobacterium Nonlabens Strains NR17, NR24, NR27, NR32, NR33, and Ara13.</title>
        <authorList>
            <person name="Nakanishi M."/>
            <person name="Meirelles P."/>
            <person name="Suzuki R."/>
            <person name="Takatani N."/>
            <person name="Mino S."/>
            <person name="Suda W."/>
            <person name="Oshima K."/>
            <person name="Hattori M."/>
            <person name="Ohkuma M."/>
            <person name="Hosokawa M."/>
            <person name="Miyashita K."/>
            <person name="Thompson F.L."/>
            <person name="Niwa A."/>
            <person name="Sawabe T."/>
            <person name="Sawabe T."/>
        </authorList>
    </citation>
    <scope>NUCLEOTIDE SEQUENCE [LARGE SCALE GENOMIC DNA]</scope>
    <source>
        <strain evidence="4">JCM19296</strain>
    </source>
</reference>
<dbReference type="EMBL" id="BBLG01000001">
    <property type="protein sequence ID" value="GAK74952.1"/>
    <property type="molecule type" value="Genomic_DNA"/>
</dbReference>
<gene>
    <name evidence="3" type="ORF">JCM19296_530</name>
</gene>